<evidence type="ECO:0000313" key="2">
    <source>
        <dbReference type="EMBL" id="BCB88852.1"/>
    </source>
</evidence>
<dbReference type="AlphaFoldDB" id="A0A6F8YRX4"/>
<proteinExistence type="predicted"/>
<gene>
    <name evidence="2" type="ORF">Psuf_061650</name>
</gene>
<reference evidence="2 3" key="1">
    <citation type="submission" date="2020-03" db="EMBL/GenBank/DDBJ databases">
        <title>Whole genome shotgun sequence of Phytohabitans suffuscus NBRC 105367.</title>
        <authorList>
            <person name="Komaki H."/>
            <person name="Tamura T."/>
        </authorList>
    </citation>
    <scope>NUCLEOTIDE SEQUENCE [LARGE SCALE GENOMIC DNA]</scope>
    <source>
        <strain evidence="2 3">NBRC 105367</strain>
    </source>
</reference>
<dbReference type="KEGG" id="psuu:Psuf_061650"/>
<evidence type="ECO:0000256" key="1">
    <source>
        <dbReference type="SAM" id="MobiDB-lite"/>
    </source>
</evidence>
<dbReference type="EMBL" id="AP022871">
    <property type="protein sequence ID" value="BCB88852.1"/>
    <property type="molecule type" value="Genomic_DNA"/>
</dbReference>
<name>A0A6F8YRX4_9ACTN</name>
<protein>
    <submittedName>
        <fullName evidence="2">Uncharacterized protein</fullName>
    </submittedName>
</protein>
<accession>A0A6F8YRX4</accession>
<feature type="region of interest" description="Disordered" evidence="1">
    <location>
        <begin position="38"/>
        <end position="83"/>
    </location>
</feature>
<dbReference type="Proteomes" id="UP000503011">
    <property type="component" value="Chromosome"/>
</dbReference>
<organism evidence="2 3">
    <name type="scientific">Phytohabitans suffuscus</name>
    <dbReference type="NCBI Taxonomy" id="624315"/>
    <lineage>
        <taxon>Bacteria</taxon>
        <taxon>Bacillati</taxon>
        <taxon>Actinomycetota</taxon>
        <taxon>Actinomycetes</taxon>
        <taxon>Micromonosporales</taxon>
        <taxon>Micromonosporaceae</taxon>
    </lineage>
</organism>
<keyword evidence="3" id="KW-1185">Reference proteome</keyword>
<reference evidence="2 3" key="2">
    <citation type="submission" date="2020-03" db="EMBL/GenBank/DDBJ databases">
        <authorList>
            <person name="Ichikawa N."/>
            <person name="Kimura A."/>
            <person name="Kitahashi Y."/>
            <person name="Uohara A."/>
        </authorList>
    </citation>
    <scope>NUCLEOTIDE SEQUENCE [LARGE SCALE GENOMIC DNA]</scope>
    <source>
        <strain evidence="2 3">NBRC 105367</strain>
    </source>
</reference>
<sequence length="83" mass="9266">MHAAADIVVPGKDHINPAVWKPLIYNFRHYYTLGKELGYSRRSETTPDPLDPLRENAGADNIDNVSHANGDADPARRGRRSAR</sequence>
<evidence type="ECO:0000313" key="3">
    <source>
        <dbReference type="Proteomes" id="UP000503011"/>
    </source>
</evidence>